<feature type="transmembrane region" description="Helical" evidence="2">
    <location>
        <begin position="81"/>
        <end position="98"/>
    </location>
</feature>
<feature type="compositionally biased region" description="Polar residues" evidence="1">
    <location>
        <begin position="282"/>
        <end position="297"/>
    </location>
</feature>
<feature type="domain" description="1,3-beta-glucan synthase component FKS1-like" evidence="3">
    <location>
        <begin position="337"/>
        <end position="440"/>
    </location>
</feature>
<dbReference type="EMBL" id="BRYB01001720">
    <property type="protein sequence ID" value="GMI31974.1"/>
    <property type="molecule type" value="Genomic_DNA"/>
</dbReference>
<feature type="transmembrane region" description="Helical" evidence="2">
    <location>
        <begin position="493"/>
        <end position="514"/>
    </location>
</feature>
<organism evidence="4 5">
    <name type="scientific">Tetraparma gracilis</name>
    <dbReference type="NCBI Taxonomy" id="2962635"/>
    <lineage>
        <taxon>Eukaryota</taxon>
        <taxon>Sar</taxon>
        <taxon>Stramenopiles</taxon>
        <taxon>Ochrophyta</taxon>
        <taxon>Bolidophyceae</taxon>
        <taxon>Parmales</taxon>
        <taxon>Triparmaceae</taxon>
        <taxon>Tetraparma</taxon>
    </lineage>
</organism>
<keyword evidence="2" id="KW-0812">Transmembrane</keyword>
<feature type="non-terminal residue" evidence="4">
    <location>
        <position position="569"/>
    </location>
</feature>
<dbReference type="Pfam" id="PF14288">
    <property type="entry name" value="FKS1_dom1"/>
    <property type="match status" value="1"/>
</dbReference>
<reference evidence="4 5" key="1">
    <citation type="journal article" date="2023" name="Commun. Biol.">
        <title>Genome analysis of Parmales, the sister group of diatoms, reveals the evolutionary specialization of diatoms from phago-mixotrophs to photoautotrophs.</title>
        <authorList>
            <person name="Ban H."/>
            <person name="Sato S."/>
            <person name="Yoshikawa S."/>
            <person name="Yamada K."/>
            <person name="Nakamura Y."/>
            <person name="Ichinomiya M."/>
            <person name="Sato N."/>
            <person name="Blanc-Mathieu R."/>
            <person name="Endo H."/>
            <person name="Kuwata A."/>
            <person name="Ogata H."/>
        </authorList>
    </citation>
    <scope>NUCLEOTIDE SEQUENCE [LARGE SCALE GENOMIC DNA]</scope>
</reference>
<sequence length="569" mass="62170">MSSALLLAFTLTPLTFFLTVPAFSTGLKVSALLPYILSLYCFLVSLAVGVLIPKLSTGMSAGATLAVFLCVAIDIKSPLATFVVLVPSLSVVGAVLSLRPRLLPPMEVGARSLVAANALLLLADALPVLALNKPGFYMRGVFETLTAYGGRVSGKAYPSLPASPHGAHPSPRQAALMWLGLSLVLAAVQMHRRGLLKEVWAMLTNRSSHEYSAVSGSDGSAAAPASKAAPGFPKHARVPATPSTFNMFDPADLPPRLMEHANVVYTVCEDMYQRASARRPSPKNSYSAPSNQSTSPIHTLHEKTFSNYVDWCKSVGAHPNFAKAVAQPSPAAPPALAAKVQDLVLFYLIWGEAANLRHTPECLCFLYHKMHESYTASDAYAHQTRSLYPGHFLDSVVSPIFAIYKKSLTSGQDHVKKKNYDDFNEFFWSAKCLSYMYRERSVELDGGMEVEVGSAEASGAPLPSIRYLTIAILEVWAVYPGLELSATAVTGHLLSLVTKFLVLSYQAMYLMWTFGRQGMGMNFDADAAFWWWQYVWLSMLVIFPYLLSCVLNVWPYASTLLYTSDNDYV</sequence>
<evidence type="ECO:0000256" key="1">
    <source>
        <dbReference type="SAM" id="MobiDB-lite"/>
    </source>
</evidence>
<feature type="transmembrane region" description="Helical" evidence="2">
    <location>
        <begin position="32"/>
        <end position="52"/>
    </location>
</feature>
<evidence type="ECO:0000313" key="4">
    <source>
        <dbReference type="EMBL" id="GMI31974.1"/>
    </source>
</evidence>
<dbReference type="PANTHER" id="PTHR12741">
    <property type="entry name" value="LYST-INTERACTING PROTEIN LIP5 DOPAMINE RESPONSIVE PROTEIN DRG-1"/>
    <property type="match status" value="1"/>
</dbReference>
<keyword evidence="2" id="KW-1133">Transmembrane helix</keyword>
<accession>A0ABQ6MTH5</accession>
<dbReference type="InterPro" id="IPR026899">
    <property type="entry name" value="FKS1-like_dom1"/>
</dbReference>
<evidence type="ECO:0000313" key="5">
    <source>
        <dbReference type="Proteomes" id="UP001165060"/>
    </source>
</evidence>
<feature type="region of interest" description="Disordered" evidence="1">
    <location>
        <begin position="278"/>
        <end position="297"/>
    </location>
</feature>
<dbReference type="PANTHER" id="PTHR12741:SF48">
    <property type="entry name" value="1,3-BETA-GLUCAN SYNTHASE COMPONENT FKS1-RELATED"/>
    <property type="match status" value="1"/>
</dbReference>
<feature type="transmembrane region" description="Helical" evidence="2">
    <location>
        <begin position="534"/>
        <end position="554"/>
    </location>
</feature>
<name>A0ABQ6MTH5_9STRA</name>
<comment type="caution">
    <text evidence="4">The sequence shown here is derived from an EMBL/GenBank/DDBJ whole genome shotgun (WGS) entry which is preliminary data.</text>
</comment>
<keyword evidence="2" id="KW-0472">Membrane</keyword>
<keyword evidence="5" id="KW-1185">Reference proteome</keyword>
<protein>
    <recommendedName>
        <fullName evidence="3">1,3-beta-glucan synthase component FKS1-like domain-containing protein</fullName>
    </recommendedName>
</protein>
<evidence type="ECO:0000256" key="2">
    <source>
        <dbReference type="SAM" id="Phobius"/>
    </source>
</evidence>
<feature type="compositionally biased region" description="Low complexity" evidence="1">
    <location>
        <begin position="213"/>
        <end position="233"/>
    </location>
</feature>
<evidence type="ECO:0000259" key="3">
    <source>
        <dbReference type="SMART" id="SM01205"/>
    </source>
</evidence>
<feature type="region of interest" description="Disordered" evidence="1">
    <location>
        <begin position="213"/>
        <end position="236"/>
    </location>
</feature>
<proteinExistence type="predicted"/>
<dbReference type="Proteomes" id="UP001165060">
    <property type="component" value="Unassembled WGS sequence"/>
</dbReference>
<dbReference type="SMART" id="SM01205">
    <property type="entry name" value="FKS1_dom1"/>
    <property type="match status" value="1"/>
</dbReference>
<feature type="transmembrane region" description="Helical" evidence="2">
    <location>
        <begin position="170"/>
        <end position="188"/>
    </location>
</feature>
<feature type="transmembrane region" description="Helical" evidence="2">
    <location>
        <begin position="59"/>
        <end position="75"/>
    </location>
</feature>
<gene>
    <name evidence="4" type="ORF">TeGR_g13697</name>
</gene>
<feature type="transmembrane region" description="Helical" evidence="2">
    <location>
        <begin position="110"/>
        <end position="130"/>
    </location>
</feature>